<feature type="compositionally biased region" description="Polar residues" evidence="5">
    <location>
        <begin position="221"/>
        <end position="233"/>
    </location>
</feature>
<comment type="subcellular location">
    <subcellularLocation>
        <location evidence="1">Nucleus</location>
    </subcellularLocation>
</comment>
<feature type="compositionally biased region" description="Low complexity" evidence="5">
    <location>
        <begin position="178"/>
        <end position="190"/>
    </location>
</feature>
<dbReference type="STRING" id="55188.A0A2H5QN66"/>
<dbReference type="PANTHER" id="PTHR13112">
    <property type="entry name" value="UPF3 REGULATOR OF NONSENSE TRANSCRIPTS-LIKE PROTEIN"/>
    <property type="match status" value="1"/>
</dbReference>
<feature type="compositionally biased region" description="Basic and acidic residues" evidence="5">
    <location>
        <begin position="385"/>
        <end position="399"/>
    </location>
</feature>
<dbReference type="InterPro" id="IPR039722">
    <property type="entry name" value="Upf3"/>
</dbReference>
<evidence type="ECO:0000259" key="6">
    <source>
        <dbReference type="Pfam" id="PF03467"/>
    </source>
</evidence>
<feature type="compositionally biased region" description="Basic and acidic residues" evidence="5">
    <location>
        <begin position="268"/>
        <end position="280"/>
    </location>
</feature>
<dbReference type="PANTHER" id="PTHR13112:SF5">
    <property type="entry name" value="REGULATOR OF NONSENSE TRANSCRIPTS UPF3"/>
    <property type="match status" value="1"/>
</dbReference>
<dbReference type="Proteomes" id="UP000236630">
    <property type="component" value="Unassembled WGS sequence"/>
</dbReference>
<dbReference type="GO" id="GO:0045727">
    <property type="term" value="P:positive regulation of translation"/>
    <property type="evidence" value="ECO:0007669"/>
    <property type="project" value="TreeGrafter"/>
</dbReference>
<dbReference type="CDD" id="cd12455">
    <property type="entry name" value="RRM_like_Smg4_UPF3"/>
    <property type="match status" value="1"/>
</dbReference>
<reference evidence="7 8" key="1">
    <citation type="journal article" date="2017" name="Front. Genet.">
        <title>Draft sequencing of the heterozygous diploid genome of Satsuma (Citrus unshiu Marc.) using a hybrid assembly approach.</title>
        <authorList>
            <person name="Shimizu T."/>
            <person name="Tanizawa Y."/>
            <person name="Mochizuki T."/>
            <person name="Nagasaki H."/>
            <person name="Yoshioka T."/>
            <person name="Toyoda A."/>
            <person name="Fujiyama A."/>
            <person name="Kaminuma E."/>
            <person name="Nakamura Y."/>
        </authorList>
    </citation>
    <scope>NUCLEOTIDE SEQUENCE [LARGE SCALE GENOMIC DNA]</scope>
    <source>
        <strain evidence="8">cv. Miyagawa wase</strain>
    </source>
</reference>
<dbReference type="GO" id="GO:0005730">
    <property type="term" value="C:nucleolus"/>
    <property type="evidence" value="ECO:0007669"/>
    <property type="project" value="TreeGrafter"/>
</dbReference>
<dbReference type="GO" id="GO:0000184">
    <property type="term" value="P:nuclear-transcribed mRNA catabolic process, nonsense-mediated decay"/>
    <property type="evidence" value="ECO:0007669"/>
    <property type="project" value="UniProtKB-KW"/>
</dbReference>
<evidence type="ECO:0000256" key="2">
    <source>
        <dbReference type="ARBA" id="ARBA00005991"/>
    </source>
</evidence>
<comment type="caution">
    <text evidence="7">The sequence shown here is derived from an EMBL/GenBank/DDBJ whole genome shotgun (WGS) entry which is preliminary data.</text>
</comment>
<dbReference type="InterPro" id="IPR005120">
    <property type="entry name" value="UPF3_dom"/>
</dbReference>
<dbReference type="EMBL" id="BDQV01000536">
    <property type="protein sequence ID" value="GAY66064.1"/>
    <property type="molecule type" value="Genomic_DNA"/>
</dbReference>
<dbReference type="GO" id="GO:0005737">
    <property type="term" value="C:cytoplasm"/>
    <property type="evidence" value="ECO:0007669"/>
    <property type="project" value="TreeGrafter"/>
</dbReference>
<evidence type="ECO:0000313" key="8">
    <source>
        <dbReference type="Proteomes" id="UP000236630"/>
    </source>
</evidence>
<protein>
    <recommendedName>
        <fullName evidence="6">UPF3 domain-containing protein</fullName>
    </recommendedName>
</protein>
<evidence type="ECO:0000256" key="1">
    <source>
        <dbReference type="ARBA" id="ARBA00004123"/>
    </source>
</evidence>
<feature type="compositionally biased region" description="Polar residues" evidence="5">
    <location>
        <begin position="281"/>
        <end position="292"/>
    </location>
</feature>
<dbReference type="InterPro" id="IPR012677">
    <property type="entry name" value="Nucleotide-bd_a/b_plait_sf"/>
</dbReference>
<proteinExistence type="inferred from homology"/>
<gene>
    <name evidence="7" type="ORF">CUMW_245760</name>
</gene>
<evidence type="ECO:0000313" key="7">
    <source>
        <dbReference type="EMBL" id="GAY66064.1"/>
    </source>
</evidence>
<name>A0A2H5QN66_CITUN</name>
<evidence type="ECO:0000256" key="3">
    <source>
        <dbReference type="ARBA" id="ARBA00023161"/>
    </source>
</evidence>
<feature type="compositionally biased region" description="Basic and acidic residues" evidence="5">
    <location>
        <begin position="191"/>
        <end position="201"/>
    </location>
</feature>
<organism evidence="7 8">
    <name type="scientific">Citrus unshiu</name>
    <name type="common">Satsuma mandarin</name>
    <name type="synonym">Citrus nobilis var. unshiu</name>
    <dbReference type="NCBI Taxonomy" id="55188"/>
    <lineage>
        <taxon>Eukaryota</taxon>
        <taxon>Viridiplantae</taxon>
        <taxon>Streptophyta</taxon>
        <taxon>Embryophyta</taxon>
        <taxon>Tracheophyta</taxon>
        <taxon>Spermatophyta</taxon>
        <taxon>Magnoliopsida</taxon>
        <taxon>eudicotyledons</taxon>
        <taxon>Gunneridae</taxon>
        <taxon>Pentapetalae</taxon>
        <taxon>rosids</taxon>
        <taxon>malvids</taxon>
        <taxon>Sapindales</taxon>
        <taxon>Rutaceae</taxon>
        <taxon>Aurantioideae</taxon>
        <taxon>Citrus</taxon>
    </lineage>
</organism>
<keyword evidence="3" id="KW-0866">Nonsense-mediated mRNA decay</keyword>
<dbReference type="InterPro" id="IPR035979">
    <property type="entry name" value="RBD_domain_sf"/>
</dbReference>
<feature type="compositionally biased region" description="Basic and acidic residues" evidence="5">
    <location>
        <begin position="363"/>
        <end position="373"/>
    </location>
</feature>
<evidence type="ECO:0000256" key="4">
    <source>
        <dbReference type="ARBA" id="ARBA00023242"/>
    </source>
</evidence>
<feature type="compositionally biased region" description="Polar residues" evidence="5">
    <location>
        <begin position="310"/>
        <end position="335"/>
    </location>
</feature>
<dbReference type="Pfam" id="PF03467">
    <property type="entry name" value="Smg4_UPF3"/>
    <property type="match status" value="1"/>
</dbReference>
<dbReference type="SUPFAM" id="SSF54928">
    <property type="entry name" value="RNA-binding domain, RBD"/>
    <property type="match status" value="1"/>
</dbReference>
<dbReference type="Gene3D" id="3.30.70.330">
    <property type="match status" value="1"/>
</dbReference>
<keyword evidence="8" id="KW-1185">Reference proteome</keyword>
<feature type="domain" description="UPF3" evidence="6">
    <location>
        <begin position="6"/>
        <end position="180"/>
    </location>
</feature>
<feature type="compositionally biased region" description="Polar residues" evidence="5">
    <location>
        <begin position="342"/>
        <end position="362"/>
    </location>
</feature>
<feature type="compositionally biased region" description="Polar residues" evidence="5">
    <location>
        <begin position="409"/>
        <end position="424"/>
    </location>
</feature>
<dbReference type="GO" id="GO:0003729">
    <property type="term" value="F:mRNA binding"/>
    <property type="evidence" value="ECO:0007669"/>
    <property type="project" value="TreeGrafter"/>
</dbReference>
<comment type="similarity">
    <text evidence="2">Belongs to the RENT3 family.</text>
</comment>
<feature type="region of interest" description="Disordered" evidence="5">
    <location>
        <begin position="268"/>
        <end position="424"/>
    </location>
</feature>
<sequence length="578" mass="64266">MKEPLQRTKVVIRHLPPSLSQNDLLALFRDHFNDRYNWFCFRPGKSSYKHQRYSRAYVELKKPADVFEFAELLNGHVFVNEKGAQFKAIVEYAPSQRVPKPFSRKDSREGTIFKAVFGFDVDNKDPDYLEFLKVIAKPAENLPSAEIQLERKEAELSGTRPFFLESLAVGRVGRRSRAASASKTSSTTTKRGSEKKKDSAKNARRKDKSTFKVLAKREDQPASSSGKETSASETICGVEGSVGIPLTSDTGKKKILLLKGKEREIPHVPDALLDKQRESSPVKNSASPTVPKQIQRREAGGRLIRKILLNNETRQTQSVTGVQPQQKMPNLNQESGKPLPGPTSSPNGHVTNNDSSIFSFDGNTKRSSDDRFARKVLHGSGAVSEKQEKRTRNKDRPDRVVWTPRRSDVSQANGERLSSSQPTQLLSDSVEGIVVTLDRLSVTRGEMKDDMSYGSKTVDIAAPTSGGSHRHNGRRAATNITKDDGCINTIEGKSSKRRGAAGSETSVDSKVIFWALENLVLRNLFASLDVEVAISLYDSSLYMLRFESILFSVQSEAAMNDTWENLFEAVEGFNCCDC</sequence>
<feature type="region of interest" description="Disordered" evidence="5">
    <location>
        <begin position="175"/>
        <end position="233"/>
    </location>
</feature>
<dbReference type="AlphaFoldDB" id="A0A2H5QN66"/>
<evidence type="ECO:0000256" key="5">
    <source>
        <dbReference type="SAM" id="MobiDB-lite"/>
    </source>
</evidence>
<keyword evidence="4" id="KW-0539">Nucleus</keyword>
<accession>A0A2H5QN66</accession>